<feature type="transmembrane region" description="Helical" evidence="7">
    <location>
        <begin position="141"/>
        <end position="160"/>
    </location>
</feature>
<evidence type="ECO:0000259" key="8">
    <source>
        <dbReference type="PROSITE" id="PS50893"/>
    </source>
</evidence>
<keyword evidence="4" id="KW-0067">ATP-binding</keyword>
<dbReference type="InterPro" id="IPR039421">
    <property type="entry name" value="Type_1_exporter"/>
</dbReference>
<dbReference type="Gene3D" id="1.20.1560.10">
    <property type="entry name" value="ABC transporter type 1, transmembrane domain"/>
    <property type="match status" value="1"/>
</dbReference>
<evidence type="ECO:0000259" key="9">
    <source>
        <dbReference type="PROSITE" id="PS50929"/>
    </source>
</evidence>
<keyword evidence="5 7" id="KW-1133">Transmembrane helix</keyword>
<reference evidence="10 11" key="1">
    <citation type="submission" date="2017-12" db="EMBL/GenBank/DDBJ databases">
        <authorList>
            <person name="Paulsen S."/>
            <person name="Gram L.K."/>
        </authorList>
    </citation>
    <scope>NUCLEOTIDE SEQUENCE [LARGE SCALE GENOMIC DNA]</scope>
    <source>
        <strain evidence="10 11">S1607</strain>
    </source>
</reference>
<feature type="transmembrane region" description="Helical" evidence="7">
    <location>
        <begin position="251"/>
        <end position="270"/>
    </location>
</feature>
<dbReference type="InterPro" id="IPR005898">
    <property type="entry name" value="Cyc_pep_transpt_SyrD/YojI"/>
</dbReference>
<protein>
    <submittedName>
        <fullName evidence="10">Cyclic peptide export ABC transporter</fullName>
    </submittedName>
</protein>
<reference evidence="11" key="2">
    <citation type="submission" date="2019-06" db="EMBL/GenBank/DDBJ databases">
        <title>Co-occurence of chitin degradation, pigmentation and bioactivity in marine Pseudoalteromonas.</title>
        <authorList>
            <person name="Sonnenschein E.C."/>
            <person name="Bech P.K."/>
        </authorList>
    </citation>
    <scope>NUCLEOTIDE SEQUENCE [LARGE SCALE GENOMIC DNA]</scope>
    <source>
        <strain evidence="11">S1607</strain>
    </source>
</reference>
<evidence type="ECO:0000256" key="6">
    <source>
        <dbReference type="ARBA" id="ARBA00023136"/>
    </source>
</evidence>
<dbReference type="GO" id="GO:0015833">
    <property type="term" value="P:peptide transport"/>
    <property type="evidence" value="ECO:0007669"/>
    <property type="project" value="InterPro"/>
</dbReference>
<dbReference type="PANTHER" id="PTHR24221:SF654">
    <property type="entry name" value="ATP-BINDING CASSETTE SUB-FAMILY B MEMBER 6"/>
    <property type="match status" value="1"/>
</dbReference>
<dbReference type="RefSeq" id="WP_045965814.1">
    <property type="nucleotide sequence ID" value="NZ_JXXW01000073.1"/>
</dbReference>
<dbReference type="InterPro" id="IPR036640">
    <property type="entry name" value="ABC1_TM_sf"/>
</dbReference>
<dbReference type="SUPFAM" id="SSF90123">
    <property type="entry name" value="ABC transporter transmembrane region"/>
    <property type="match status" value="1"/>
</dbReference>
<proteinExistence type="predicted"/>
<dbReference type="Gene3D" id="3.40.50.300">
    <property type="entry name" value="P-loop containing nucleotide triphosphate hydrolases"/>
    <property type="match status" value="1"/>
</dbReference>
<gene>
    <name evidence="10" type="ORF">CWB74_00725</name>
</gene>
<dbReference type="PROSITE" id="PS50929">
    <property type="entry name" value="ABC_TM1F"/>
    <property type="match status" value="1"/>
</dbReference>
<dbReference type="Proteomes" id="UP000305423">
    <property type="component" value="Unassembled WGS sequence"/>
</dbReference>
<evidence type="ECO:0000313" key="10">
    <source>
        <dbReference type="EMBL" id="TMN82394.1"/>
    </source>
</evidence>
<dbReference type="EMBL" id="PNEL01000004">
    <property type="protein sequence ID" value="TMN82394.1"/>
    <property type="molecule type" value="Genomic_DNA"/>
</dbReference>
<dbReference type="PROSITE" id="PS50893">
    <property type="entry name" value="ABC_TRANSPORTER_2"/>
    <property type="match status" value="1"/>
</dbReference>
<evidence type="ECO:0000256" key="5">
    <source>
        <dbReference type="ARBA" id="ARBA00022989"/>
    </source>
</evidence>
<dbReference type="GO" id="GO:1904680">
    <property type="term" value="F:peptide transmembrane transporter activity"/>
    <property type="evidence" value="ECO:0007669"/>
    <property type="project" value="InterPro"/>
</dbReference>
<comment type="caution">
    <text evidence="10">The sequence shown here is derived from an EMBL/GenBank/DDBJ whole genome shotgun (WGS) entry which is preliminary data.</text>
</comment>
<keyword evidence="6 7" id="KW-0472">Membrane</keyword>
<dbReference type="InterPro" id="IPR003593">
    <property type="entry name" value="AAA+_ATPase"/>
</dbReference>
<dbReference type="SUPFAM" id="SSF52540">
    <property type="entry name" value="P-loop containing nucleoside triphosphate hydrolases"/>
    <property type="match status" value="1"/>
</dbReference>
<dbReference type="InterPro" id="IPR003439">
    <property type="entry name" value="ABC_transporter-like_ATP-bd"/>
</dbReference>
<dbReference type="InterPro" id="IPR027417">
    <property type="entry name" value="P-loop_NTPase"/>
</dbReference>
<feature type="transmembrane region" description="Helical" evidence="7">
    <location>
        <begin position="166"/>
        <end position="186"/>
    </location>
</feature>
<accession>A0AAQ2ITE4</accession>
<feature type="transmembrane region" description="Helical" evidence="7">
    <location>
        <begin position="57"/>
        <end position="80"/>
    </location>
</feature>
<name>A0AAQ2ITE4_PSEO7</name>
<dbReference type="Pfam" id="PF00005">
    <property type="entry name" value="ABC_tran"/>
    <property type="match status" value="1"/>
</dbReference>
<keyword evidence="2 7" id="KW-0812">Transmembrane</keyword>
<feature type="transmembrane region" description="Helical" evidence="7">
    <location>
        <begin position="282"/>
        <end position="306"/>
    </location>
</feature>
<dbReference type="GO" id="GO:0034040">
    <property type="term" value="F:ATPase-coupled lipid transmembrane transporter activity"/>
    <property type="evidence" value="ECO:0007669"/>
    <property type="project" value="TreeGrafter"/>
</dbReference>
<sequence>MKIMSEFGKNAPNKVFISLMLGVSAGILYVGLIPLVLSSLDELPGIMYTDSAPAEVFGYQISNLPIAFAFFSLCLLILIFRTVSQIMLTAVSLNLTMKVRENLYQRVSSSPIDVLEKIGSPRIINTMTMDVRRIVDGASMAPPMLVSLATVAGMMFYIWIENSKVFYFVCSALLVGVISYQIPIFIGRKYMLRARELMDELQEGFRGVILGAKELKLNRKKKENFIKDELLAVESKIESTNIRAETVLTSAMNYGDMIGFFAIGLLAFVYVNYEQVSNSELIAIIMILLYISSPVGAILSAIPVFISANVSYKRMEEIYAEMVDEDSFDEELELPCWQQIQLKNVTYTYNDEHAFKAGPVDLTIKKGQITFIVGGNGSGKSTISKVITQHYYPTTGHVCFDDVQINRSNINSYRQTICSIYSDYYLFKTLHGIDLQCPKVNAKIHQLIKDLALDGKIKFENGRFSTTKLSDGQRRRLALLVAVMEDKDLYVFDEWAADQDSVFREVFYEQILPELKQKGKAVVAISHDDRYFHLADQIIKFESGLRV</sequence>
<feature type="transmembrane region" description="Helical" evidence="7">
    <location>
        <begin position="15"/>
        <end position="37"/>
    </location>
</feature>
<dbReference type="PANTHER" id="PTHR24221">
    <property type="entry name" value="ATP-BINDING CASSETTE SUB-FAMILY B"/>
    <property type="match status" value="1"/>
</dbReference>
<keyword evidence="3" id="KW-0547">Nucleotide-binding</keyword>
<organism evidence="10 11">
    <name type="scientific">Pseudoalteromonas piscicida</name>
    <dbReference type="NCBI Taxonomy" id="43662"/>
    <lineage>
        <taxon>Bacteria</taxon>
        <taxon>Pseudomonadati</taxon>
        <taxon>Pseudomonadota</taxon>
        <taxon>Gammaproteobacteria</taxon>
        <taxon>Alteromonadales</taxon>
        <taxon>Pseudoalteromonadaceae</taxon>
        <taxon>Pseudoalteromonas</taxon>
    </lineage>
</organism>
<comment type="subcellular location">
    <subcellularLocation>
        <location evidence="1">Cell membrane</location>
        <topology evidence="1">Multi-pass membrane protein</topology>
    </subcellularLocation>
</comment>
<dbReference type="InterPro" id="IPR011527">
    <property type="entry name" value="ABC1_TM_dom"/>
</dbReference>
<feature type="domain" description="ABC transporter" evidence="8">
    <location>
        <begin position="340"/>
        <end position="547"/>
    </location>
</feature>
<evidence type="ECO:0000256" key="3">
    <source>
        <dbReference type="ARBA" id="ARBA00022741"/>
    </source>
</evidence>
<evidence type="ECO:0000256" key="1">
    <source>
        <dbReference type="ARBA" id="ARBA00004651"/>
    </source>
</evidence>
<dbReference type="GO" id="GO:0140359">
    <property type="term" value="F:ABC-type transporter activity"/>
    <property type="evidence" value="ECO:0007669"/>
    <property type="project" value="InterPro"/>
</dbReference>
<evidence type="ECO:0000256" key="7">
    <source>
        <dbReference type="SAM" id="Phobius"/>
    </source>
</evidence>
<dbReference type="GO" id="GO:0005524">
    <property type="term" value="F:ATP binding"/>
    <property type="evidence" value="ECO:0007669"/>
    <property type="project" value="UniProtKB-KW"/>
</dbReference>
<evidence type="ECO:0000256" key="2">
    <source>
        <dbReference type="ARBA" id="ARBA00022692"/>
    </source>
</evidence>
<evidence type="ECO:0000313" key="11">
    <source>
        <dbReference type="Proteomes" id="UP000305423"/>
    </source>
</evidence>
<dbReference type="AlphaFoldDB" id="A0AAQ2ITE4"/>
<dbReference type="GO" id="GO:0016887">
    <property type="term" value="F:ATP hydrolysis activity"/>
    <property type="evidence" value="ECO:0007669"/>
    <property type="project" value="InterPro"/>
</dbReference>
<dbReference type="NCBIfam" id="TIGR01194">
    <property type="entry name" value="cyc_pep_trnsptr"/>
    <property type="match status" value="1"/>
</dbReference>
<dbReference type="GO" id="GO:0005886">
    <property type="term" value="C:plasma membrane"/>
    <property type="evidence" value="ECO:0007669"/>
    <property type="project" value="UniProtKB-SubCell"/>
</dbReference>
<dbReference type="SMART" id="SM00382">
    <property type="entry name" value="AAA"/>
    <property type="match status" value="1"/>
</dbReference>
<evidence type="ECO:0000256" key="4">
    <source>
        <dbReference type="ARBA" id="ARBA00022840"/>
    </source>
</evidence>
<feature type="domain" description="ABC transmembrane type-1" evidence="9">
    <location>
        <begin position="16"/>
        <end position="307"/>
    </location>
</feature>